<evidence type="ECO:0000313" key="8">
    <source>
        <dbReference type="EMBL" id="QBX97811.1"/>
    </source>
</evidence>
<keyword evidence="6" id="KW-0604">Photosystem II</keyword>
<organism evidence="8">
    <name type="scientific">Chloroparvula sp. RCC696</name>
    <dbReference type="NCBI Taxonomy" id="2565275"/>
    <lineage>
        <taxon>Eukaryota</taxon>
        <taxon>Viridiplantae</taxon>
        <taxon>Chlorophyta</taxon>
        <taxon>Chloropicophyceae</taxon>
        <taxon>Chloropicales</taxon>
        <taxon>Chloropicaceae</taxon>
        <taxon>Chloroparvula</taxon>
    </lineage>
</organism>
<protein>
    <submittedName>
        <fullName evidence="8">Hypothetical chloroplast RF12</fullName>
    </submittedName>
</protein>
<evidence type="ECO:0000256" key="2">
    <source>
        <dbReference type="ARBA" id="ARBA00022531"/>
    </source>
</evidence>
<dbReference type="NCBIfam" id="NF010239">
    <property type="entry name" value="PRK13686.1"/>
    <property type="match status" value="1"/>
</dbReference>
<keyword evidence="4 7" id="KW-1133">Transmembrane helix</keyword>
<sequence>MEVFAQLTAVAFVVLAGPAVIILIAARDGNL</sequence>
<comment type="subcellular location">
    <subcellularLocation>
        <location evidence="1">Membrane</location>
        <topology evidence="1">Single-pass membrane protein</topology>
    </subcellularLocation>
</comment>
<keyword evidence="2" id="KW-0602">Photosynthesis</keyword>
<gene>
    <name evidence="8" type="primary">ycf12</name>
</gene>
<dbReference type="GO" id="GO:0009523">
    <property type="term" value="C:photosystem II"/>
    <property type="evidence" value="ECO:0007669"/>
    <property type="project" value="UniProtKB-KW"/>
</dbReference>
<dbReference type="AlphaFoldDB" id="A0A4D6C229"/>
<dbReference type="Pfam" id="PF05969">
    <property type="entry name" value="PSII_Ycf12"/>
    <property type="match status" value="1"/>
</dbReference>
<keyword evidence="8" id="KW-0934">Plastid</keyword>
<dbReference type="InterPro" id="IPR010284">
    <property type="entry name" value="PSII_Ycf12_core-subunit"/>
</dbReference>
<geneLocation type="chloroplast" evidence="8"/>
<evidence type="ECO:0000256" key="6">
    <source>
        <dbReference type="ARBA" id="ARBA00023276"/>
    </source>
</evidence>
<keyword evidence="3 7" id="KW-0812">Transmembrane</keyword>
<evidence type="ECO:0000256" key="5">
    <source>
        <dbReference type="ARBA" id="ARBA00023136"/>
    </source>
</evidence>
<accession>A0A4D6C229</accession>
<evidence type="ECO:0000256" key="7">
    <source>
        <dbReference type="SAM" id="Phobius"/>
    </source>
</evidence>
<evidence type="ECO:0000256" key="1">
    <source>
        <dbReference type="ARBA" id="ARBA00004167"/>
    </source>
</evidence>
<evidence type="ECO:0000256" key="3">
    <source>
        <dbReference type="ARBA" id="ARBA00022692"/>
    </source>
</evidence>
<keyword evidence="8" id="KW-0150">Chloroplast</keyword>
<feature type="transmembrane region" description="Helical" evidence="7">
    <location>
        <begin position="6"/>
        <end position="26"/>
    </location>
</feature>
<name>A0A4D6C229_9CHLO</name>
<proteinExistence type="predicted"/>
<reference evidence="8" key="1">
    <citation type="journal article" date="2019" name="Genome Biol. Evol.">
        <title>Tracing the Evolution of the Plastome and Mitogenome in the Chloropicophyceae Uncovered Convergent tRNA Gene Losses and a Variant Plastid Genetic Code.</title>
        <authorList>
            <person name="Turmel M."/>
            <person name="Dos Santos A.L."/>
            <person name="Otis C."/>
            <person name="Sergerie R."/>
            <person name="Lemieux C."/>
        </authorList>
    </citation>
    <scope>NUCLEOTIDE SEQUENCE</scope>
</reference>
<dbReference type="GO" id="GO:0015979">
    <property type="term" value="P:photosynthesis"/>
    <property type="evidence" value="ECO:0007669"/>
    <property type="project" value="UniProtKB-KW"/>
</dbReference>
<keyword evidence="5 7" id="KW-0472">Membrane</keyword>
<dbReference type="EMBL" id="MK085988">
    <property type="protein sequence ID" value="QBX97811.1"/>
    <property type="molecule type" value="Genomic_DNA"/>
</dbReference>
<evidence type="ECO:0000256" key="4">
    <source>
        <dbReference type="ARBA" id="ARBA00022989"/>
    </source>
</evidence>